<dbReference type="InterPro" id="IPR036397">
    <property type="entry name" value="RNaseH_sf"/>
</dbReference>
<proteinExistence type="predicted"/>
<dbReference type="Gene3D" id="3.30.420.10">
    <property type="entry name" value="Ribonuclease H-like superfamily/Ribonuclease H"/>
    <property type="match status" value="1"/>
</dbReference>
<organism evidence="1 2">
    <name type="scientific">Acorus calamus</name>
    <name type="common">Sweet flag</name>
    <dbReference type="NCBI Taxonomy" id="4465"/>
    <lineage>
        <taxon>Eukaryota</taxon>
        <taxon>Viridiplantae</taxon>
        <taxon>Streptophyta</taxon>
        <taxon>Embryophyta</taxon>
        <taxon>Tracheophyta</taxon>
        <taxon>Spermatophyta</taxon>
        <taxon>Magnoliopsida</taxon>
        <taxon>Liliopsida</taxon>
        <taxon>Acoraceae</taxon>
        <taxon>Acorus</taxon>
    </lineage>
</organism>
<comment type="caution">
    <text evidence="1">The sequence shown here is derived from an EMBL/GenBank/DDBJ whole genome shotgun (WGS) entry which is preliminary data.</text>
</comment>
<sequence>MASVVIHHAMDDMAGSKPMCFQRGDYVPIGGDSQSLVQLFNTQCPGPPALQSIKQQVEKLKEHGLIISWVKVERYQVKAADQLAKEARYYQWRYPYIDMQSKIAQDKLIRIIDAQPKDEEITPYSFNND</sequence>
<keyword evidence="2" id="KW-1185">Reference proteome</keyword>
<name>A0AAV9DHJ1_ACOCL</name>
<dbReference type="EMBL" id="JAUJYO010000013">
    <property type="protein sequence ID" value="KAK1300560.1"/>
    <property type="molecule type" value="Genomic_DNA"/>
</dbReference>
<evidence type="ECO:0000313" key="1">
    <source>
        <dbReference type="EMBL" id="KAK1300560.1"/>
    </source>
</evidence>
<dbReference type="Proteomes" id="UP001180020">
    <property type="component" value="Unassembled WGS sequence"/>
</dbReference>
<dbReference type="AlphaFoldDB" id="A0AAV9DHJ1"/>
<protein>
    <submittedName>
        <fullName evidence="1">Uncharacterized protein</fullName>
    </submittedName>
</protein>
<dbReference type="GO" id="GO:0003676">
    <property type="term" value="F:nucleic acid binding"/>
    <property type="evidence" value="ECO:0007669"/>
    <property type="project" value="InterPro"/>
</dbReference>
<gene>
    <name evidence="1" type="ORF">QJS10_CPB13g00270</name>
</gene>
<evidence type="ECO:0000313" key="2">
    <source>
        <dbReference type="Proteomes" id="UP001180020"/>
    </source>
</evidence>
<reference evidence="1" key="1">
    <citation type="journal article" date="2023" name="Nat. Commun.">
        <title>Diploid and tetraploid genomes of Acorus and the evolution of monocots.</title>
        <authorList>
            <person name="Ma L."/>
            <person name="Liu K.W."/>
            <person name="Li Z."/>
            <person name="Hsiao Y.Y."/>
            <person name="Qi Y."/>
            <person name="Fu T."/>
            <person name="Tang G.D."/>
            <person name="Zhang D."/>
            <person name="Sun W.H."/>
            <person name="Liu D.K."/>
            <person name="Li Y."/>
            <person name="Chen G.Z."/>
            <person name="Liu X.D."/>
            <person name="Liao X.Y."/>
            <person name="Jiang Y.T."/>
            <person name="Yu X."/>
            <person name="Hao Y."/>
            <person name="Huang J."/>
            <person name="Zhao X.W."/>
            <person name="Ke S."/>
            <person name="Chen Y.Y."/>
            <person name="Wu W.L."/>
            <person name="Hsu J.L."/>
            <person name="Lin Y.F."/>
            <person name="Huang M.D."/>
            <person name="Li C.Y."/>
            <person name="Huang L."/>
            <person name="Wang Z.W."/>
            <person name="Zhao X."/>
            <person name="Zhong W.Y."/>
            <person name="Peng D.H."/>
            <person name="Ahmad S."/>
            <person name="Lan S."/>
            <person name="Zhang J.S."/>
            <person name="Tsai W.C."/>
            <person name="Van de Peer Y."/>
            <person name="Liu Z.J."/>
        </authorList>
    </citation>
    <scope>NUCLEOTIDE SEQUENCE</scope>
    <source>
        <strain evidence="1">CP</strain>
    </source>
</reference>
<accession>A0AAV9DHJ1</accession>
<reference evidence="1" key="2">
    <citation type="submission" date="2023-06" db="EMBL/GenBank/DDBJ databases">
        <authorList>
            <person name="Ma L."/>
            <person name="Liu K.-W."/>
            <person name="Li Z."/>
            <person name="Hsiao Y.-Y."/>
            <person name="Qi Y."/>
            <person name="Fu T."/>
            <person name="Tang G."/>
            <person name="Zhang D."/>
            <person name="Sun W.-H."/>
            <person name="Liu D.-K."/>
            <person name="Li Y."/>
            <person name="Chen G.-Z."/>
            <person name="Liu X.-D."/>
            <person name="Liao X.-Y."/>
            <person name="Jiang Y.-T."/>
            <person name="Yu X."/>
            <person name="Hao Y."/>
            <person name="Huang J."/>
            <person name="Zhao X.-W."/>
            <person name="Ke S."/>
            <person name="Chen Y.-Y."/>
            <person name="Wu W.-L."/>
            <person name="Hsu J.-L."/>
            <person name="Lin Y.-F."/>
            <person name="Huang M.-D."/>
            <person name="Li C.-Y."/>
            <person name="Huang L."/>
            <person name="Wang Z.-W."/>
            <person name="Zhao X."/>
            <person name="Zhong W.-Y."/>
            <person name="Peng D.-H."/>
            <person name="Ahmad S."/>
            <person name="Lan S."/>
            <person name="Zhang J.-S."/>
            <person name="Tsai W.-C."/>
            <person name="Van De Peer Y."/>
            <person name="Liu Z.-J."/>
        </authorList>
    </citation>
    <scope>NUCLEOTIDE SEQUENCE</scope>
    <source>
        <strain evidence="1">CP</strain>
        <tissue evidence="1">Leaves</tissue>
    </source>
</reference>